<proteinExistence type="inferred from homology"/>
<comment type="subcellular location">
    <subcellularLocation>
        <location evidence="2">Cytoplasm</location>
    </subcellularLocation>
</comment>
<dbReference type="PANTHER" id="PTHR12598:SF0">
    <property type="entry name" value="COPPER HOMEOSTASIS PROTEIN CUTC HOMOLOG"/>
    <property type="match status" value="1"/>
</dbReference>
<evidence type="ECO:0000313" key="3">
    <source>
        <dbReference type="EMBL" id="SJN46719.1"/>
    </source>
</evidence>
<dbReference type="Proteomes" id="UP000196320">
    <property type="component" value="Unassembled WGS sequence"/>
</dbReference>
<sequence length="247" mass="25326">MLFMPLKFELAVQNSAGMRIAHEVGAARVELAQALTLGGLTPSPATIESVVAAASDNGPETHVLVRPRAGDFRYDDDEIAVVVRDIRHALAAGVRGVVVGCQDASGALNRDGLARMVDAADGAPVTLHRVIDVTPDPIASLQLARELGVCRVLSSGGASRAIDGLEVLRTLVAEAAGGIEVMAGSGITASDVTTIAATGVDAVHFSAKRTVTSDDSVRMGSADDGVGGYEITDRDTALAVVRALAYA</sequence>
<comment type="caution">
    <text evidence="2">Once thought to be involved in copper homeostasis, experiments in E.coli have shown this is not the case.</text>
</comment>
<dbReference type="InterPro" id="IPR005627">
    <property type="entry name" value="CutC-like"/>
</dbReference>
<dbReference type="Pfam" id="PF03932">
    <property type="entry name" value="CutC"/>
    <property type="match status" value="1"/>
</dbReference>
<evidence type="ECO:0000313" key="4">
    <source>
        <dbReference type="Proteomes" id="UP000196320"/>
    </source>
</evidence>
<dbReference type="SUPFAM" id="SSF110395">
    <property type="entry name" value="CutC-like"/>
    <property type="match status" value="1"/>
</dbReference>
<protein>
    <recommendedName>
        <fullName evidence="2">PF03932 family protein CutC</fullName>
    </recommendedName>
</protein>
<dbReference type="EMBL" id="FUKO01000044">
    <property type="protein sequence ID" value="SJN46719.1"/>
    <property type="molecule type" value="Genomic_DNA"/>
</dbReference>
<comment type="similarity">
    <text evidence="1 2">Belongs to the CutC family.</text>
</comment>
<accession>A0A1R4KR46</accession>
<keyword evidence="2" id="KW-0963">Cytoplasm</keyword>
<dbReference type="Gene3D" id="3.20.20.380">
    <property type="entry name" value="Copper homeostasis (CutC) domain"/>
    <property type="match status" value="1"/>
</dbReference>
<dbReference type="AlphaFoldDB" id="A0A1R4KR46"/>
<evidence type="ECO:0000256" key="1">
    <source>
        <dbReference type="ARBA" id="ARBA00007768"/>
    </source>
</evidence>
<keyword evidence="4" id="KW-1185">Reference proteome</keyword>
<gene>
    <name evidence="2" type="primary">cutC</name>
    <name evidence="3" type="ORF">FM104_15255</name>
</gene>
<dbReference type="PANTHER" id="PTHR12598">
    <property type="entry name" value="COPPER HOMEOSTASIS PROTEIN CUTC"/>
    <property type="match status" value="1"/>
</dbReference>
<name>A0A1R4KR46_9MICO</name>
<reference evidence="3 4" key="1">
    <citation type="submission" date="2017-02" db="EMBL/GenBank/DDBJ databases">
        <authorList>
            <person name="Peterson S.W."/>
        </authorList>
    </citation>
    <scope>NUCLEOTIDE SEQUENCE [LARGE SCALE GENOMIC DNA]</scope>
    <source>
        <strain evidence="3 4">B Mb 05.01</strain>
    </source>
</reference>
<dbReference type="HAMAP" id="MF_00795">
    <property type="entry name" value="CutC"/>
    <property type="match status" value="1"/>
</dbReference>
<dbReference type="InterPro" id="IPR036822">
    <property type="entry name" value="CutC-like_dom_sf"/>
</dbReference>
<dbReference type="GO" id="GO:0005507">
    <property type="term" value="F:copper ion binding"/>
    <property type="evidence" value="ECO:0007669"/>
    <property type="project" value="TreeGrafter"/>
</dbReference>
<dbReference type="GO" id="GO:0005737">
    <property type="term" value="C:cytoplasm"/>
    <property type="evidence" value="ECO:0007669"/>
    <property type="project" value="UniProtKB-SubCell"/>
</dbReference>
<evidence type="ECO:0000256" key="2">
    <source>
        <dbReference type="HAMAP-Rule" id="MF_00795"/>
    </source>
</evidence>
<organism evidence="3 4">
    <name type="scientific">Microbacterium esteraromaticum</name>
    <dbReference type="NCBI Taxonomy" id="57043"/>
    <lineage>
        <taxon>Bacteria</taxon>
        <taxon>Bacillati</taxon>
        <taxon>Actinomycetota</taxon>
        <taxon>Actinomycetes</taxon>
        <taxon>Micrococcales</taxon>
        <taxon>Microbacteriaceae</taxon>
        <taxon>Microbacterium</taxon>
    </lineage>
</organism>